<organism evidence="4 5">
    <name type="scientific">Stephania yunnanensis</name>
    <dbReference type="NCBI Taxonomy" id="152371"/>
    <lineage>
        <taxon>Eukaryota</taxon>
        <taxon>Viridiplantae</taxon>
        <taxon>Streptophyta</taxon>
        <taxon>Embryophyta</taxon>
        <taxon>Tracheophyta</taxon>
        <taxon>Spermatophyta</taxon>
        <taxon>Magnoliopsida</taxon>
        <taxon>Ranunculales</taxon>
        <taxon>Menispermaceae</taxon>
        <taxon>Menispermoideae</taxon>
        <taxon>Cissampelideae</taxon>
        <taxon>Stephania</taxon>
    </lineage>
</organism>
<reference evidence="4 5" key="1">
    <citation type="submission" date="2024-01" db="EMBL/GenBank/DDBJ databases">
        <title>Genome assemblies of Stephania.</title>
        <authorList>
            <person name="Yang L."/>
        </authorList>
    </citation>
    <scope>NUCLEOTIDE SEQUENCE [LARGE SCALE GENOMIC DNA]</scope>
    <source>
        <strain evidence="4">YNDBR</strain>
        <tissue evidence="4">Leaf</tissue>
    </source>
</reference>
<dbReference type="InterPro" id="IPR046848">
    <property type="entry name" value="E_motif"/>
</dbReference>
<keyword evidence="5" id="KW-1185">Reference proteome</keyword>
<evidence type="ECO:0000256" key="3">
    <source>
        <dbReference type="SAM" id="Phobius"/>
    </source>
</evidence>
<dbReference type="InterPro" id="IPR046960">
    <property type="entry name" value="PPR_At4g14850-like_plant"/>
</dbReference>
<evidence type="ECO:0000256" key="2">
    <source>
        <dbReference type="SAM" id="MobiDB-lite"/>
    </source>
</evidence>
<dbReference type="PANTHER" id="PTHR47926:SF533">
    <property type="entry name" value="DYW DOMAIN-CONTAINING PROTEIN"/>
    <property type="match status" value="1"/>
</dbReference>
<dbReference type="PROSITE" id="PS51375">
    <property type="entry name" value="PPR"/>
    <property type="match status" value="1"/>
</dbReference>
<proteinExistence type="predicted"/>
<evidence type="ECO:0000256" key="1">
    <source>
        <dbReference type="PROSITE-ProRule" id="PRU00708"/>
    </source>
</evidence>
<dbReference type="GO" id="GO:0003723">
    <property type="term" value="F:RNA binding"/>
    <property type="evidence" value="ECO:0007669"/>
    <property type="project" value="InterPro"/>
</dbReference>
<keyword evidence="3" id="KW-0812">Transmembrane</keyword>
<feature type="repeat" description="PPR" evidence="1">
    <location>
        <begin position="7"/>
        <end position="41"/>
    </location>
</feature>
<keyword evidence="3" id="KW-1133">Transmembrane helix</keyword>
<dbReference type="GO" id="GO:0009451">
    <property type="term" value="P:RNA modification"/>
    <property type="evidence" value="ECO:0007669"/>
    <property type="project" value="InterPro"/>
</dbReference>
<feature type="transmembrane region" description="Helical" evidence="3">
    <location>
        <begin position="177"/>
        <end position="196"/>
    </location>
</feature>
<name>A0AAP0PZR9_9MAGN</name>
<dbReference type="InterPro" id="IPR002885">
    <property type="entry name" value="PPR_rpt"/>
</dbReference>
<evidence type="ECO:0000313" key="4">
    <source>
        <dbReference type="EMBL" id="KAK9162427.1"/>
    </source>
</evidence>
<evidence type="ECO:0008006" key="6">
    <source>
        <dbReference type="Google" id="ProtNLM"/>
    </source>
</evidence>
<sequence length="207" mass="23025">MALEPNDLAAYLLLSNTYATHGQWKDVLKVRKLMKQNGLKKEIEKSWIEVHNVIHEFGANDRLHTQADDIAAQTLVMVDQVATMASQASQSDTMTSTTPAHGAPEIALAGDGRCKPIWIGKDADIHHCIGMLVGSSSSEWHVGDVRERVLEGVFAHPVALPGSKFYRAKRASYYSKFWSSFVCGLLILGVCLWQRLKDLNTQKKFSD</sequence>
<gene>
    <name evidence="4" type="ORF">Syun_003329</name>
</gene>
<evidence type="ECO:0000313" key="5">
    <source>
        <dbReference type="Proteomes" id="UP001420932"/>
    </source>
</evidence>
<accession>A0AAP0PZR9</accession>
<dbReference type="Proteomes" id="UP001420932">
    <property type="component" value="Unassembled WGS sequence"/>
</dbReference>
<feature type="region of interest" description="Disordered" evidence="2">
    <location>
        <begin position="88"/>
        <end position="107"/>
    </location>
</feature>
<keyword evidence="3" id="KW-0472">Membrane</keyword>
<feature type="compositionally biased region" description="Polar residues" evidence="2">
    <location>
        <begin position="88"/>
        <end position="99"/>
    </location>
</feature>
<comment type="caution">
    <text evidence="4">The sequence shown here is derived from an EMBL/GenBank/DDBJ whole genome shotgun (WGS) entry which is preliminary data.</text>
</comment>
<dbReference type="Pfam" id="PF20431">
    <property type="entry name" value="E_motif"/>
    <property type="match status" value="1"/>
</dbReference>
<dbReference type="EMBL" id="JBBNAF010000002">
    <property type="protein sequence ID" value="KAK9162427.1"/>
    <property type="molecule type" value="Genomic_DNA"/>
</dbReference>
<protein>
    <recommendedName>
        <fullName evidence="6">Pentatricopeptide repeat-containing protein</fullName>
    </recommendedName>
</protein>
<dbReference type="AlphaFoldDB" id="A0AAP0PZR9"/>
<dbReference type="PANTHER" id="PTHR47926">
    <property type="entry name" value="PENTATRICOPEPTIDE REPEAT-CONTAINING PROTEIN"/>
    <property type="match status" value="1"/>
</dbReference>